<evidence type="ECO:0000256" key="3">
    <source>
        <dbReference type="ARBA" id="ARBA00022898"/>
    </source>
</evidence>
<evidence type="ECO:0000313" key="8">
    <source>
        <dbReference type="Proteomes" id="UP000813423"/>
    </source>
</evidence>
<dbReference type="InterPro" id="IPR036259">
    <property type="entry name" value="MFS_trans_sf"/>
</dbReference>
<keyword evidence="5" id="KW-1133">Transmembrane helix</keyword>
<evidence type="ECO:0000313" key="7">
    <source>
        <dbReference type="EMBL" id="KAH1892373.1"/>
    </source>
</evidence>
<evidence type="ECO:0000259" key="6">
    <source>
        <dbReference type="PROSITE" id="PS50850"/>
    </source>
</evidence>
<dbReference type="Pfam" id="PF07690">
    <property type="entry name" value="MFS_1"/>
    <property type="match status" value="1"/>
</dbReference>
<sequence length="849" mass="92388">MGSLPEPAYLYKNVVHDPTVPYVQSAEGMYIHLDNGQRILDATCGAAVSAIGHDVDRVKQAIISQLDQVEYSHPGFFPNAPAMQLADMLVESTGGKMSRACILGSGSEAVDAAMKLSHQYFAEENPDTRRTKFISRRGSWHGCTLGSLSLGDFKPRKARFKSILHPNVTHVSACDPYHALKDNEDLEMYVARLKQELDEEFQRQGPDTVCAFFLEPVAGTALGCVAAVPGYLKAMREVCDRYGALLVFDEIMCGMGRTGAIHAWQVDGVVPDIQLVGKGLAAGYGTISALLVSDRVVSGLKQGGGYFVHGQTYQSHPLGCAAAVEVQRIVKEYNLVDNCRKMGEYLGMELKLHLGDHPHVGDIRGRGLFWAVEFMEDKDSKTPFDSNLTLSKRLQTKGLEKGYDICLFAATGAVDGWNGDHFLLAPPYTVGKQDVDEITIASNQSLPAGDDLRSTDFQPEKWNEPRTNVWRILATFYSFIIVGANDGAYGAMIHYLGEYYKADYTTVSLVFLSPFIGYAIAALGNNWIHDRFGQRGIALIGSGLHIISYLAATSHPAYPVLIAVFIVSGLGNGILDASWNAWIGAMHNSSQLMGILHAFYGLGAALAPITATYLITDCDWEWYEFYYAMAIVAGIEFLTSVAAFWSSTGSKSKDSDACTEGTLSSDSSDNLMSSTPTRKPTLESLRIPSTWVISLFLFIYVGAEVTVGGWVFTFLVDLRNVPLSTAGFVSFSYWGGLTVGRVCLGFLTPFFNRQRLAVLLYLGCCIFLHITFCIVHDLRLLVLSVTLLGFFLGPLYPEAVIAQAKLLPKSLHVAAVGFACALGSAGGSVFPFITGAIAKGYGINVLQPI</sequence>
<feature type="transmembrane region" description="Helical" evidence="5">
    <location>
        <begin position="758"/>
        <end position="775"/>
    </location>
</feature>
<dbReference type="FunFam" id="1.20.1250.20:FF:000286">
    <property type="entry name" value="MFS efflux transporter"/>
    <property type="match status" value="1"/>
</dbReference>
<dbReference type="PROSITE" id="PS50850">
    <property type="entry name" value="MFS"/>
    <property type="match status" value="1"/>
</dbReference>
<dbReference type="InterPro" id="IPR015422">
    <property type="entry name" value="PyrdxlP-dep_Trfase_small"/>
</dbReference>
<feature type="domain" description="Major facilitator superfamily (MFS) profile" evidence="6">
    <location>
        <begin position="471"/>
        <end position="849"/>
    </location>
</feature>
<dbReference type="Proteomes" id="UP000813423">
    <property type="component" value="Unassembled WGS sequence"/>
</dbReference>
<evidence type="ECO:0000256" key="1">
    <source>
        <dbReference type="ARBA" id="ARBA00004141"/>
    </source>
</evidence>
<feature type="transmembrane region" description="Helical" evidence="5">
    <location>
        <begin position="469"/>
        <end position="492"/>
    </location>
</feature>
<dbReference type="GO" id="GO:0022857">
    <property type="term" value="F:transmembrane transporter activity"/>
    <property type="evidence" value="ECO:0007669"/>
    <property type="project" value="InterPro"/>
</dbReference>
<dbReference type="GO" id="GO:0016020">
    <property type="term" value="C:membrane"/>
    <property type="evidence" value="ECO:0007669"/>
    <property type="project" value="UniProtKB-SubCell"/>
</dbReference>
<feature type="transmembrane region" description="Helical" evidence="5">
    <location>
        <begin position="731"/>
        <end position="751"/>
    </location>
</feature>
<comment type="similarity">
    <text evidence="2">Belongs to the class-III pyridoxal-phosphate-dependent aminotransferase family.</text>
</comment>
<feature type="transmembrane region" description="Helical" evidence="5">
    <location>
        <begin position="781"/>
        <end position="801"/>
    </location>
</feature>
<feature type="transmembrane region" description="Helical" evidence="5">
    <location>
        <begin position="594"/>
        <end position="613"/>
    </location>
</feature>
<feature type="transmembrane region" description="Helical" evidence="5">
    <location>
        <begin position="691"/>
        <end position="711"/>
    </location>
</feature>
<dbReference type="Gene3D" id="3.40.640.10">
    <property type="entry name" value="Type I PLP-dependent aspartate aminotransferase-like (Major domain)"/>
    <property type="match status" value="1"/>
</dbReference>
<dbReference type="AlphaFoldDB" id="A0A9P8N947"/>
<keyword evidence="5" id="KW-0812">Transmembrane</keyword>
<dbReference type="CDD" id="cd00610">
    <property type="entry name" value="OAT_like"/>
    <property type="match status" value="1"/>
</dbReference>
<name>A0A9P8N947_ASPFM</name>
<dbReference type="InterPro" id="IPR015424">
    <property type="entry name" value="PyrdxlP-dep_Trfase"/>
</dbReference>
<dbReference type="NCBIfam" id="NF005685">
    <property type="entry name" value="PRK07483.1"/>
    <property type="match status" value="1"/>
</dbReference>
<feature type="transmembrane region" description="Helical" evidence="5">
    <location>
        <begin position="536"/>
        <end position="552"/>
    </location>
</feature>
<feature type="compositionally biased region" description="Low complexity" evidence="4">
    <location>
        <begin position="663"/>
        <end position="674"/>
    </location>
</feature>
<comment type="caution">
    <text evidence="7">The sequence shown here is derived from an EMBL/GenBank/DDBJ whole genome shotgun (WGS) entry which is preliminary data.</text>
</comment>
<reference evidence="7" key="1">
    <citation type="submission" date="2021-08" db="EMBL/GenBank/DDBJ databases">
        <title>Global Aspergillus fumigatus from environmental and clinical sources.</title>
        <authorList>
            <person name="Barber A."/>
            <person name="Sae-Ong T."/>
        </authorList>
    </citation>
    <scope>NUCLEOTIDE SEQUENCE</scope>
    <source>
        <strain evidence="7">NRZ-2016-071</strain>
    </source>
</reference>
<evidence type="ECO:0000256" key="4">
    <source>
        <dbReference type="SAM" id="MobiDB-lite"/>
    </source>
</evidence>
<accession>A0A9P8N947</accession>
<dbReference type="InterPro" id="IPR011701">
    <property type="entry name" value="MFS"/>
</dbReference>
<dbReference type="PANTHER" id="PTHR43094:SF1">
    <property type="entry name" value="AMINOTRANSFERASE CLASS-III"/>
    <property type="match status" value="1"/>
</dbReference>
<dbReference type="InterPro" id="IPR015421">
    <property type="entry name" value="PyrdxlP-dep_Trfase_major"/>
</dbReference>
<dbReference type="PANTHER" id="PTHR43094">
    <property type="entry name" value="AMINOTRANSFERASE"/>
    <property type="match status" value="1"/>
</dbReference>
<feature type="transmembrane region" description="Helical" evidence="5">
    <location>
        <begin position="504"/>
        <end position="524"/>
    </location>
</feature>
<evidence type="ECO:0000256" key="2">
    <source>
        <dbReference type="ARBA" id="ARBA00008954"/>
    </source>
</evidence>
<dbReference type="InterPro" id="IPR005814">
    <property type="entry name" value="Aminotrans_3"/>
</dbReference>
<dbReference type="GO" id="GO:0030170">
    <property type="term" value="F:pyridoxal phosphate binding"/>
    <property type="evidence" value="ECO:0007669"/>
    <property type="project" value="InterPro"/>
</dbReference>
<dbReference type="InterPro" id="IPR020846">
    <property type="entry name" value="MFS_dom"/>
</dbReference>
<dbReference type="GO" id="GO:0005829">
    <property type="term" value="C:cytosol"/>
    <property type="evidence" value="ECO:0007669"/>
    <property type="project" value="TreeGrafter"/>
</dbReference>
<protein>
    <recommendedName>
        <fullName evidence="6">Major facilitator superfamily (MFS) profile domain-containing protein</fullName>
    </recommendedName>
</protein>
<gene>
    <name evidence="7" type="ORF">KXV57_003964</name>
</gene>
<dbReference type="Gene3D" id="1.20.1250.20">
    <property type="entry name" value="MFS general substrate transporter like domains"/>
    <property type="match status" value="2"/>
</dbReference>
<feature type="region of interest" description="Disordered" evidence="4">
    <location>
        <begin position="648"/>
        <end position="679"/>
    </location>
</feature>
<feature type="transmembrane region" description="Helical" evidence="5">
    <location>
        <begin position="558"/>
        <end position="582"/>
    </location>
</feature>
<feature type="transmembrane region" description="Helical" evidence="5">
    <location>
        <begin position="625"/>
        <end position="645"/>
    </location>
</feature>
<feature type="transmembrane region" description="Helical" evidence="5">
    <location>
        <begin position="813"/>
        <end position="838"/>
    </location>
</feature>
<dbReference type="SUPFAM" id="SSF103473">
    <property type="entry name" value="MFS general substrate transporter"/>
    <property type="match status" value="1"/>
</dbReference>
<dbReference type="Pfam" id="PF00202">
    <property type="entry name" value="Aminotran_3"/>
    <property type="match status" value="1"/>
</dbReference>
<dbReference type="EMBL" id="JAIBSC010000246">
    <property type="protein sequence ID" value="KAH1892373.1"/>
    <property type="molecule type" value="Genomic_DNA"/>
</dbReference>
<keyword evidence="5" id="KW-0472">Membrane</keyword>
<comment type="subcellular location">
    <subcellularLocation>
        <location evidence="1">Membrane</location>
        <topology evidence="1">Multi-pass membrane protein</topology>
    </subcellularLocation>
</comment>
<feature type="non-terminal residue" evidence="7">
    <location>
        <position position="1"/>
    </location>
</feature>
<dbReference type="GO" id="GO:0008483">
    <property type="term" value="F:transaminase activity"/>
    <property type="evidence" value="ECO:0007669"/>
    <property type="project" value="InterPro"/>
</dbReference>
<dbReference type="SUPFAM" id="SSF53383">
    <property type="entry name" value="PLP-dependent transferases"/>
    <property type="match status" value="1"/>
</dbReference>
<dbReference type="FunFam" id="1.20.1250.20:FF:000308">
    <property type="entry name" value="MFS efflux transporter"/>
    <property type="match status" value="1"/>
</dbReference>
<evidence type="ECO:0000256" key="5">
    <source>
        <dbReference type="SAM" id="Phobius"/>
    </source>
</evidence>
<proteinExistence type="inferred from homology"/>
<dbReference type="Gene3D" id="3.90.1150.10">
    <property type="entry name" value="Aspartate Aminotransferase, domain 1"/>
    <property type="match status" value="1"/>
</dbReference>
<keyword evidence="3" id="KW-0663">Pyridoxal phosphate</keyword>
<organism evidence="7 8">
    <name type="scientific">Aspergillus fumigatus</name>
    <name type="common">Neosartorya fumigata</name>
    <dbReference type="NCBI Taxonomy" id="746128"/>
    <lineage>
        <taxon>Eukaryota</taxon>
        <taxon>Fungi</taxon>
        <taxon>Dikarya</taxon>
        <taxon>Ascomycota</taxon>
        <taxon>Pezizomycotina</taxon>
        <taxon>Eurotiomycetes</taxon>
        <taxon>Eurotiomycetidae</taxon>
        <taxon>Eurotiales</taxon>
        <taxon>Aspergillaceae</taxon>
        <taxon>Aspergillus</taxon>
        <taxon>Aspergillus subgen. Fumigati</taxon>
    </lineage>
</organism>